<keyword evidence="5" id="KW-0479">Metal-binding</keyword>
<dbReference type="SMART" id="SM00116">
    <property type="entry name" value="CBS"/>
    <property type="match status" value="2"/>
</dbReference>
<dbReference type="GO" id="GO:1901135">
    <property type="term" value="P:carbohydrate derivative metabolic process"/>
    <property type="evidence" value="ECO:0007669"/>
    <property type="project" value="InterPro"/>
</dbReference>
<organism evidence="10">
    <name type="scientific">Ochrobactrum sp. PW1</name>
    <dbReference type="NCBI Taxonomy" id="1882222"/>
    <lineage>
        <taxon>Bacteria</taxon>
        <taxon>Pseudomonadati</taxon>
        <taxon>Pseudomonadota</taxon>
        <taxon>Alphaproteobacteria</taxon>
        <taxon>Hyphomicrobiales</taxon>
        <taxon>Brucellaceae</taxon>
        <taxon>Brucella/Ochrobactrum group</taxon>
        <taxon>Ochrobactrum</taxon>
    </lineage>
</organism>
<feature type="site" description="Catalytically relevant" evidence="6">
    <location>
        <position position="62"/>
    </location>
</feature>
<dbReference type="PROSITE" id="PS51464">
    <property type="entry name" value="SIS"/>
    <property type="match status" value="1"/>
</dbReference>
<dbReference type="SUPFAM" id="SSF53697">
    <property type="entry name" value="SIS domain"/>
    <property type="match status" value="1"/>
</dbReference>
<dbReference type="NCBIfam" id="TIGR00393">
    <property type="entry name" value="kpsF"/>
    <property type="match status" value="1"/>
</dbReference>
<feature type="domain" description="CBS" evidence="8">
    <location>
        <begin position="212"/>
        <end position="272"/>
    </location>
</feature>
<proteinExistence type="inferred from homology"/>
<dbReference type="PROSITE" id="PS51371">
    <property type="entry name" value="CBS"/>
    <property type="match status" value="2"/>
</dbReference>
<feature type="site" description="Catalytically relevant" evidence="6">
    <location>
        <position position="196"/>
    </location>
</feature>
<dbReference type="Pfam" id="PF00571">
    <property type="entry name" value="CBS"/>
    <property type="match status" value="2"/>
</dbReference>
<dbReference type="GO" id="GO:0046872">
    <property type="term" value="F:metal ion binding"/>
    <property type="evidence" value="ECO:0007669"/>
    <property type="project" value="UniProtKB-KW"/>
</dbReference>
<dbReference type="Gene3D" id="3.40.50.10490">
    <property type="entry name" value="Glucose-6-phosphate isomerase like protein, domain 1"/>
    <property type="match status" value="1"/>
</dbReference>
<dbReference type="InterPro" id="IPR004800">
    <property type="entry name" value="KdsD/KpsF-type"/>
</dbReference>
<evidence type="ECO:0000256" key="5">
    <source>
        <dbReference type="PIRSR" id="PIRSR004692-2"/>
    </source>
</evidence>
<dbReference type="GO" id="GO:0097367">
    <property type="term" value="F:carbohydrate derivative binding"/>
    <property type="evidence" value="ECO:0007669"/>
    <property type="project" value="InterPro"/>
</dbReference>
<evidence type="ECO:0000313" key="10">
    <source>
        <dbReference type="EMBL" id="BBA74311.1"/>
    </source>
</evidence>
<dbReference type="PANTHER" id="PTHR42745:SF1">
    <property type="entry name" value="ARABINOSE 5-PHOSPHATE ISOMERASE KDSD"/>
    <property type="match status" value="1"/>
</dbReference>
<name>A0A292GSZ6_9HYPH</name>
<evidence type="ECO:0000256" key="4">
    <source>
        <dbReference type="PIRNR" id="PIRNR004692"/>
    </source>
</evidence>
<dbReference type="CDD" id="cd04604">
    <property type="entry name" value="CBS_pair_SIS_assoc"/>
    <property type="match status" value="1"/>
</dbReference>
<reference evidence="10" key="1">
    <citation type="submission" date="2016-07" db="EMBL/GenBank/DDBJ databases">
        <title>Genomics reveals synergistic degradation of pyrene by five bacteria in a mangrove sediment-derived bacterial consortium.</title>
        <authorList>
            <person name="Wanapaisan P."/>
            <person name="Vejarano F."/>
            <person name="Chakraborty J."/>
            <person name="Shintani M."/>
            <person name="Muangchinda C."/>
            <person name="Laothamteep N."/>
            <person name="Suzuki-Minakuchi C."/>
            <person name="Inoue K."/>
            <person name="Nojiri H."/>
            <person name="Pinyakong O."/>
        </authorList>
    </citation>
    <scope>NUCLEOTIDE SEQUENCE</scope>
    <source>
        <strain evidence="10">PW1</strain>
    </source>
</reference>
<evidence type="ECO:0000259" key="9">
    <source>
        <dbReference type="PROSITE" id="PS51464"/>
    </source>
</evidence>
<dbReference type="Gene3D" id="3.10.580.10">
    <property type="entry name" value="CBS-domain"/>
    <property type="match status" value="1"/>
</dbReference>
<dbReference type="InterPro" id="IPR046348">
    <property type="entry name" value="SIS_dom_sf"/>
</dbReference>
<dbReference type="EMBL" id="LC171369">
    <property type="protein sequence ID" value="BBA74311.1"/>
    <property type="molecule type" value="Genomic_DNA"/>
</dbReference>
<dbReference type="FunFam" id="3.40.50.10490:FF:000011">
    <property type="entry name" value="Arabinose 5-phosphate isomerase"/>
    <property type="match status" value="1"/>
</dbReference>
<dbReference type="InterPro" id="IPR050986">
    <property type="entry name" value="GutQ/KpsF_isomerases"/>
</dbReference>
<dbReference type="PIRSF" id="PIRSF004692">
    <property type="entry name" value="KdsD_KpsF"/>
    <property type="match status" value="1"/>
</dbReference>
<protein>
    <submittedName>
        <fullName evidence="10">KpsF/GutQ family protein</fullName>
    </submittedName>
</protein>
<feature type="binding site" evidence="5">
    <location>
        <position position="85"/>
    </location>
    <ligand>
        <name>Zn(2+)</name>
        <dbReference type="ChEBI" id="CHEBI:29105"/>
    </ligand>
</feature>
<comment type="similarity">
    <text evidence="1 4">Belongs to the SIS family. GutQ/KpsF subfamily.</text>
</comment>
<feature type="site" description="Catalytically relevant" evidence="6">
    <location>
        <position position="114"/>
    </location>
</feature>
<accession>A0A292GSZ6</accession>
<dbReference type="GO" id="GO:0005975">
    <property type="term" value="P:carbohydrate metabolic process"/>
    <property type="evidence" value="ECO:0007669"/>
    <property type="project" value="InterPro"/>
</dbReference>
<feature type="domain" description="CBS" evidence="8">
    <location>
        <begin position="277"/>
        <end position="328"/>
    </location>
</feature>
<evidence type="ECO:0000259" key="8">
    <source>
        <dbReference type="PROSITE" id="PS51371"/>
    </source>
</evidence>
<dbReference type="InterPro" id="IPR035474">
    <property type="entry name" value="SIS_Kpsf"/>
</dbReference>
<evidence type="ECO:0000256" key="3">
    <source>
        <dbReference type="ARBA" id="ARBA00023122"/>
    </source>
</evidence>
<evidence type="ECO:0000256" key="1">
    <source>
        <dbReference type="ARBA" id="ARBA00008165"/>
    </source>
</evidence>
<keyword evidence="5" id="KW-0862">Zinc</keyword>
<dbReference type="PANTHER" id="PTHR42745">
    <property type="match status" value="1"/>
</dbReference>
<dbReference type="InterPro" id="IPR000644">
    <property type="entry name" value="CBS_dom"/>
</dbReference>
<dbReference type="InterPro" id="IPR046342">
    <property type="entry name" value="CBS_dom_sf"/>
</dbReference>
<evidence type="ECO:0000256" key="6">
    <source>
        <dbReference type="PIRSR" id="PIRSR004692-3"/>
    </source>
</evidence>
<feature type="site" description="Catalytically relevant" evidence="6">
    <location>
        <position position="155"/>
    </location>
</feature>
<dbReference type="AlphaFoldDB" id="A0A292GSZ6"/>
<keyword evidence="2" id="KW-0677">Repeat</keyword>
<keyword evidence="3 7" id="KW-0129">CBS domain</keyword>
<evidence type="ECO:0000256" key="7">
    <source>
        <dbReference type="PROSITE-ProRule" id="PRU00703"/>
    </source>
</evidence>
<sequence>MKIEALQTRYAASALKTLDIEMQALTTLRAALQSPGLSDAVEKAINAFANTRGRIVVTGMGKSGHIARKIAATMRSTGTSALFLHPGEASHGDLGVIGRDDVVLAITWSGETKELNDIFHYCRHYGVELIVATAHPDSTAGRAADICLQLPVVREACPNELAPTSSTTLQLVLGDALAVALIEARGFTPSDFRVFHPGGRLGAQLATVTEIMGIGDAIPRVHRNATLVNATLEMSRKRYGCTAVVDENDMLVGVFTDGDLRRCIVVNNLSDTIGNHMSTDPVTVPGNVLLPEALRIMNDNSVSVLFVVEAGKLIGVVHMHDIVGVGIA</sequence>
<evidence type="ECO:0000256" key="2">
    <source>
        <dbReference type="ARBA" id="ARBA00022737"/>
    </source>
</evidence>
<feature type="domain" description="SIS" evidence="9">
    <location>
        <begin position="44"/>
        <end position="187"/>
    </location>
</feature>
<dbReference type="GO" id="GO:0019146">
    <property type="term" value="F:arabinose-5-phosphate isomerase activity"/>
    <property type="evidence" value="ECO:0007669"/>
    <property type="project" value="UniProtKB-ARBA"/>
</dbReference>
<dbReference type="Pfam" id="PF01380">
    <property type="entry name" value="SIS"/>
    <property type="match status" value="1"/>
</dbReference>
<dbReference type="InterPro" id="IPR001347">
    <property type="entry name" value="SIS_dom"/>
</dbReference>
<dbReference type="CDD" id="cd05014">
    <property type="entry name" value="SIS_Kpsf"/>
    <property type="match status" value="1"/>
</dbReference>